<dbReference type="InterPro" id="IPR029058">
    <property type="entry name" value="AB_hydrolase_fold"/>
</dbReference>
<feature type="region of interest" description="Disordered" evidence="2">
    <location>
        <begin position="1"/>
        <end position="26"/>
    </location>
</feature>
<evidence type="ECO:0000313" key="4">
    <source>
        <dbReference type="EMBL" id="GAA4558895.1"/>
    </source>
</evidence>
<dbReference type="EMBL" id="BAABGT010000116">
    <property type="protein sequence ID" value="GAA4558895.1"/>
    <property type="molecule type" value="Genomic_DNA"/>
</dbReference>
<dbReference type="SMART" id="SM00939">
    <property type="entry name" value="PepX_C"/>
    <property type="match status" value="1"/>
</dbReference>
<dbReference type="Gene3D" id="1.10.3020.20">
    <property type="match status" value="1"/>
</dbReference>
<dbReference type="Gene3D" id="3.40.50.1820">
    <property type="entry name" value="alpha/beta hydrolase"/>
    <property type="match status" value="1"/>
</dbReference>
<dbReference type="InterPro" id="IPR005674">
    <property type="entry name" value="CocE/Ser_esterase"/>
</dbReference>
<keyword evidence="1 4" id="KW-0378">Hydrolase</keyword>
<dbReference type="NCBIfam" id="TIGR00976">
    <property type="entry name" value="CocE_NonD"/>
    <property type="match status" value="1"/>
</dbReference>
<evidence type="ECO:0000313" key="5">
    <source>
        <dbReference type="Proteomes" id="UP001501598"/>
    </source>
</evidence>
<protein>
    <submittedName>
        <fullName evidence="4">CocE/NonD family hydrolase</fullName>
    </submittedName>
</protein>
<dbReference type="InterPro" id="IPR008979">
    <property type="entry name" value="Galactose-bd-like_sf"/>
</dbReference>
<keyword evidence="5" id="KW-1185">Reference proteome</keyword>
<reference evidence="5" key="1">
    <citation type="journal article" date="2019" name="Int. J. Syst. Evol. Microbiol.">
        <title>The Global Catalogue of Microorganisms (GCM) 10K type strain sequencing project: providing services to taxonomists for standard genome sequencing and annotation.</title>
        <authorList>
            <consortium name="The Broad Institute Genomics Platform"/>
            <consortium name="The Broad Institute Genome Sequencing Center for Infectious Disease"/>
            <person name="Wu L."/>
            <person name="Ma J."/>
        </authorList>
    </citation>
    <scope>NUCLEOTIDE SEQUENCE [LARGE SCALE GENOMIC DNA]</scope>
    <source>
        <strain evidence="5">JCM 17906</strain>
    </source>
</reference>
<dbReference type="InterPro" id="IPR013736">
    <property type="entry name" value="Xaa-Pro_dipept_C"/>
</dbReference>
<dbReference type="GO" id="GO:0016787">
    <property type="term" value="F:hydrolase activity"/>
    <property type="evidence" value="ECO:0007669"/>
    <property type="project" value="UniProtKB-KW"/>
</dbReference>
<evidence type="ECO:0000256" key="2">
    <source>
        <dbReference type="SAM" id="MobiDB-lite"/>
    </source>
</evidence>
<evidence type="ECO:0000259" key="3">
    <source>
        <dbReference type="SMART" id="SM00939"/>
    </source>
</evidence>
<sequence length="554" mass="63233">MVEYRFRTPRMTPESRGGSAPNPVRGVEDGMIIERDVRVETRYGDGVYLDVFRPDSDRPAPVLLSWMPYGKHNPLPIQRIFPDSGVRDEWTSRHTAFECPDPVYWTRHGYAVVLVDLPGTWNSEGRATYCSPEEAEAFYDLIEWAGTESWSNGKVGLSGVSYLTVMQWRVAELDPPHLAAINPYEGWTDTYREVVRHGGIPSSWFWPYLWDRWGASRTEIEDLEAETAEHPFYDDFWRSKTALLEKIRTPAYVVASWSDQGLHTRGTLEGYKRISSSEKWLEVHGRKKWAYYYDPESVERQRTFFDRYLKGVDNDLSSWPRVRLEVRRGLDDGDVRAESEWPVPGTDYRRLHLDATRSTLSWETPAEEGVVTYDGAGSGPGAHRAVFDLTFEETTELVGHMSATLHMSADTEDMDVFVSLWKIDAGGRPITFSHYGNFEDGPVALGWLRASHRELDHERSTPHQPVLAHRRALTLKPGEPTRLDIEVLPSATTFAPGERLRLVVQGTDANHYPKPKVYARHEETLNEGDHVIHTGGEHDSYLLVPVLPPAPERD</sequence>
<dbReference type="PANTHER" id="PTHR43056:SF10">
    <property type="entry name" value="COCE_NOND FAMILY, PUTATIVE (AFU_ORTHOLOGUE AFUA_7G00600)-RELATED"/>
    <property type="match status" value="1"/>
</dbReference>
<dbReference type="Pfam" id="PF02129">
    <property type="entry name" value="Peptidase_S15"/>
    <property type="match status" value="1"/>
</dbReference>
<dbReference type="InterPro" id="IPR050585">
    <property type="entry name" value="Xaa-Pro_dipeptidyl-ppase/CocE"/>
</dbReference>
<feature type="domain" description="Xaa-Pro dipeptidyl-peptidase C-terminal" evidence="3">
    <location>
        <begin position="302"/>
        <end position="543"/>
    </location>
</feature>
<dbReference type="Pfam" id="PF08530">
    <property type="entry name" value="PepX_C"/>
    <property type="match status" value="1"/>
</dbReference>
<organism evidence="4 5">
    <name type="scientific">Pseudonocardia xishanensis</name>
    <dbReference type="NCBI Taxonomy" id="630995"/>
    <lineage>
        <taxon>Bacteria</taxon>
        <taxon>Bacillati</taxon>
        <taxon>Actinomycetota</taxon>
        <taxon>Actinomycetes</taxon>
        <taxon>Pseudonocardiales</taxon>
        <taxon>Pseudonocardiaceae</taxon>
        <taxon>Pseudonocardia</taxon>
    </lineage>
</organism>
<dbReference type="Gene3D" id="2.60.120.260">
    <property type="entry name" value="Galactose-binding domain-like"/>
    <property type="match status" value="1"/>
</dbReference>
<gene>
    <name evidence="4" type="ORF">GCM10023175_65890</name>
</gene>
<dbReference type="Proteomes" id="UP001501598">
    <property type="component" value="Unassembled WGS sequence"/>
</dbReference>
<comment type="caution">
    <text evidence="4">The sequence shown here is derived from an EMBL/GenBank/DDBJ whole genome shotgun (WGS) entry which is preliminary data.</text>
</comment>
<accession>A0ABP8S3E1</accession>
<evidence type="ECO:0000256" key="1">
    <source>
        <dbReference type="ARBA" id="ARBA00022801"/>
    </source>
</evidence>
<dbReference type="PANTHER" id="PTHR43056">
    <property type="entry name" value="PEPTIDASE S9 PROLYL OLIGOPEPTIDASE"/>
    <property type="match status" value="1"/>
</dbReference>
<dbReference type="SUPFAM" id="SSF49785">
    <property type="entry name" value="Galactose-binding domain-like"/>
    <property type="match status" value="1"/>
</dbReference>
<proteinExistence type="predicted"/>
<dbReference type="SUPFAM" id="SSF53474">
    <property type="entry name" value="alpha/beta-Hydrolases"/>
    <property type="match status" value="1"/>
</dbReference>
<name>A0ABP8S3E1_9PSEU</name>
<dbReference type="InterPro" id="IPR000383">
    <property type="entry name" value="Xaa-Pro-like_dom"/>
</dbReference>